<evidence type="ECO:0000313" key="1">
    <source>
        <dbReference type="EMBL" id="SJX22587.1"/>
    </source>
</evidence>
<sequence length="32" mass="3732">MITSDQHDLVNLLEFKYLFATSPDVAFFMPKI</sequence>
<dbReference type="EMBL" id="FUUY01000007">
    <property type="protein sequence ID" value="SJX22587.1"/>
    <property type="molecule type" value="Genomic_DNA"/>
</dbReference>
<protein>
    <submittedName>
        <fullName evidence="1">Uncharacterized protein</fullName>
    </submittedName>
</protein>
<dbReference type="AlphaFoldDB" id="A0A1R7QEG3"/>
<name>A0A1R7QEG3_ACIJO</name>
<gene>
    <name evidence="1" type="ORF">ACNJC6_02234</name>
</gene>
<reference evidence="1 2" key="1">
    <citation type="submission" date="2017-02" db="EMBL/GenBank/DDBJ databases">
        <authorList>
            <person name="Peterson S.W."/>
        </authorList>
    </citation>
    <scope>NUCLEOTIDE SEQUENCE [LARGE SCALE GENOMIC DNA]</scope>
    <source>
        <strain evidence="1">C6</strain>
    </source>
</reference>
<evidence type="ECO:0000313" key="2">
    <source>
        <dbReference type="Proteomes" id="UP000196240"/>
    </source>
</evidence>
<accession>A0A1R7QEG3</accession>
<organism evidence="1 2">
    <name type="scientific">Acinetobacter johnsonii</name>
    <dbReference type="NCBI Taxonomy" id="40214"/>
    <lineage>
        <taxon>Bacteria</taxon>
        <taxon>Pseudomonadati</taxon>
        <taxon>Pseudomonadota</taxon>
        <taxon>Gammaproteobacteria</taxon>
        <taxon>Moraxellales</taxon>
        <taxon>Moraxellaceae</taxon>
        <taxon>Acinetobacter</taxon>
    </lineage>
</organism>
<proteinExistence type="predicted"/>
<dbReference type="Proteomes" id="UP000196240">
    <property type="component" value="Unassembled WGS sequence"/>
</dbReference>